<keyword evidence="2 3" id="KW-0479">Metal-binding</keyword>
<name>A0A2K3UZZ8_9DEIO</name>
<dbReference type="OrthoDB" id="9811413at2"/>
<gene>
    <name evidence="4" type="ORF">CVO96_12725</name>
</gene>
<evidence type="ECO:0000256" key="1">
    <source>
        <dbReference type="ARBA" id="ARBA00008635"/>
    </source>
</evidence>
<dbReference type="EMBL" id="PPPD01000001">
    <property type="protein sequence ID" value="PNY82118.1"/>
    <property type="molecule type" value="Genomic_DNA"/>
</dbReference>
<feature type="binding site" evidence="3">
    <location>
        <position position="131"/>
    </location>
    <ligand>
        <name>a divalent metal cation</name>
        <dbReference type="ChEBI" id="CHEBI:60240"/>
    </ligand>
</feature>
<dbReference type="GO" id="GO:0046872">
    <property type="term" value="F:metal ion binding"/>
    <property type="evidence" value="ECO:0007669"/>
    <property type="project" value="UniProtKB-KW"/>
</dbReference>
<feature type="binding site" evidence="3">
    <location>
        <position position="47"/>
    </location>
    <ligand>
        <name>a divalent metal cation</name>
        <dbReference type="ChEBI" id="CHEBI:60240"/>
    </ligand>
</feature>
<keyword evidence="5" id="KW-1185">Reference proteome</keyword>
<dbReference type="AlphaFoldDB" id="A0A2K3UZZ8"/>
<proteinExistence type="inferred from homology"/>
<comment type="similarity">
    <text evidence="1">Belongs to the DinB family.</text>
</comment>
<feature type="binding site" evidence="3">
    <location>
        <position position="127"/>
    </location>
    <ligand>
        <name>a divalent metal cation</name>
        <dbReference type="ChEBI" id="CHEBI:60240"/>
    </ligand>
</feature>
<evidence type="ECO:0000256" key="3">
    <source>
        <dbReference type="PIRSR" id="PIRSR607837-1"/>
    </source>
</evidence>
<dbReference type="InterPro" id="IPR034660">
    <property type="entry name" value="DinB/YfiT-like"/>
</dbReference>
<evidence type="ECO:0000256" key="2">
    <source>
        <dbReference type="ARBA" id="ARBA00022723"/>
    </source>
</evidence>
<evidence type="ECO:0000313" key="5">
    <source>
        <dbReference type="Proteomes" id="UP000236379"/>
    </source>
</evidence>
<evidence type="ECO:0000313" key="4">
    <source>
        <dbReference type="EMBL" id="PNY82118.1"/>
    </source>
</evidence>
<comment type="caution">
    <text evidence="4">The sequence shown here is derived from an EMBL/GenBank/DDBJ whole genome shotgun (WGS) entry which is preliminary data.</text>
</comment>
<dbReference type="Proteomes" id="UP000236379">
    <property type="component" value="Unassembled WGS sequence"/>
</dbReference>
<dbReference type="RefSeq" id="WP_103312553.1">
    <property type="nucleotide sequence ID" value="NZ_PPPD01000001.1"/>
</dbReference>
<dbReference type="Gene3D" id="1.20.120.450">
    <property type="entry name" value="dinb family like domain"/>
    <property type="match status" value="1"/>
</dbReference>
<accession>A0A2K3UZZ8</accession>
<dbReference type="Pfam" id="PF05163">
    <property type="entry name" value="DinB"/>
    <property type="match status" value="1"/>
</dbReference>
<organism evidence="4 5">
    <name type="scientific">Deinococcus koreensis</name>
    <dbReference type="NCBI Taxonomy" id="2054903"/>
    <lineage>
        <taxon>Bacteria</taxon>
        <taxon>Thermotogati</taxon>
        <taxon>Deinococcota</taxon>
        <taxon>Deinococci</taxon>
        <taxon>Deinococcales</taxon>
        <taxon>Deinococcaceae</taxon>
        <taxon>Deinococcus</taxon>
    </lineage>
</organism>
<dbReference type="SUPFAM" id="SSF109854">
    <property type="entry name" value="DinB/YfiT-like putative metalloenzymes"/>
    <property type="match status" value="1"/>
</dbReference>
<protein>
    <submittedName>
        <fullName evidence="4">Damage-inducible protein DinB</fullName>
    </submittedName>
</protein>
<sequence>MDLLDRLLAHDAWTTARLLEQSRGLSDMQLDQDFDLGHRTVRRTFVHLIGNMEDWTALMTAAPIPAPSSPATLDGLRVRLDSVSRELAQLARRIQAEGRWDDLWTDTLDDPPRQKTYGGGIAHLMTHSMHHRAQLIHMLKRLGVPDVTEGDVLSWEGQLA</sequence>
<reference evidence="4 5" key="1">
    <citation type="submission" date="2018-01" db="EMBL/GenBank/DDBJ databases">
        <title>Deinococcus koreensis sp. nov., a radiation-resistant bacterium isolated from river water.</title>
        <authorList>
            <person name="Choi A."/>
        </authorList>
    </citation>
    <scope>NUCLEOTIDE SEQUENCE [LARGE SCALE GENOMIC DNA]</scope>
    <source>
        <strain evidence="4 5">SJW1-2</strain>
    </source>
</reference>
<dbReference type="InterPro" id="IPR007837">
    <property type="entry name" value="DinB"/>
</dbReference>